<feature type="compositionally biased region" description="Basic and acidic residues" evidence="1">
    <location>
        <begin position="21"/>
        <end position="41"/>
    </location>
</feature>
<sequence length="93" mass="10775">MQMRKGEGVVDNSPSTVTFTCERRAVTPEKRPKDVSREKQSKNFKNRTAARLSCNPTRFRNQKDCPTDRFIFLILDVKWENMSLACFLGLDMS</sequence>
<organism evidence="2 3">
    <name type="scientific">Caerostris darwini</name>
    <dbReference type="NCBI Taxonomy" id="1538125"/>
    <lineage>
        <taxon>Eukaryota</taxon>
        <taxon>Metazoa</taxon>
        <taxon>Ecdysozoa</taxon>
        <taxon>Arthropoda</taxon>
        <taxon>Chelicerata</taxon>
        <taxon>Arachnida</taxon>
        <taxon>Araneae</taxon>
        <taxon>Araneomorphae</taxon>
        <taxon>Entelegynae</taxon>
        <taxon>Araneoidea</taxon>
        <taxon>Araneidae</taxon>
        <taxon>Caerostris</taxon>
    </lineage>
</organism>
<protein>
    <submittedName>
        <fullName evidence="2">Uncharacterized protein</fullName>
    </submittedName>
</protein>
<evidence type="ECO:0000313" key="2">
    <source>
        <dbReference type="EMBL" id="GIY25939.1"/>
    </source>
</evidence>
<dbReference type="Proteomes" id="UP001054837">
    <property type="component" value="Unassembled WGS sequence"/>
</dbReference>
<keyword evidence="3" id="KW-1185">Reference proteome</keyword>
<accession>A0AAV4RWB2</accession>
<proteinExistence type="predicted"/>
<evidence type="ECO:0000256" key="1">
    <source>
        <dbReference type="SAM" id="MobiDB-lite"/>
    </source>
</evidence>
<evidence type="ECO:0000313" key="3">
    <source>
        <dbReference type="Proteomes" id="UP001054837"/>
    </source>
</evidence>
<reference evidence="2 3" key="1">
    <citation type="submission" date="2021-06" db="EMBL/GenBank/DDBJ databases">
        <title>Caerostris darwini draft genome.</title>
        <authorList>
            <person name="Kono N."/>
            <person name="Arakawa K."/>
        </authorList>
    </citation>
    <scope>NUCLEOTIDE SEQUENCE [LARGE SCALE GENOMIC DNA]</scope>
</reference>
<dbReference type="AlphaFoldDB" id="A0AAV4RWB2"/>
<name>A0AAV4RWB2_9ARAC</name>
<gene>
    <name evidence="2" type="ORF">CDAR_521861</name>
</gene>
<dbReference type="EMBL" id="BPLQ01006873">
    <property type="protein sequence ID" value="GIY25939.1"/>
    <property type="molecule type" value="Genomic_DNA"/>
</dbReference>
<feature type="region of interest" description="Disordered" evidence="1">
    <location>
        <begin position="21"/>
        <end position="47"/>
    </location>
</feature>
<comment type="caution">
    <text evidence="2">The sequence shown here is derived from an EMBL/GenBank/DDBJ whole genome shotgun (WGS) entry which is preliminary data.</text>
</comment>